<evidence type="ECO:0000313" key="1">
    <source>
        <dbReference type="EMBL" id="SEN21452.1"/>
    </source>
</evidence>
<dbReference type="STRING" id="245187.SAMN04488003_11155"/>
<proteinExistence type="predicted"/>
<dbReference type="AlphaFoldDB" id="A0A1H8EPS7"/>
<sequence length="89" mass="8970">MAILYLIYRPAGTAGDAMHNTAAIEAALIDAANPAAAIAAAHTLCPDLNTPFAGYTVVQVAAVAQGGFVNCLIEGNVVGAAYSGPRRGR</sequence>
<dbReference type="EMBL" id="FOCI01000011">
    <property type="protein sequence ID" value="SEN21452.1"/>
    <property type="molecule type" value="Genomic_DNA"/>
</dbReference>
<dbReference type="RefSeq" id="WP_089902558.1">
    <property type="nucleotide sequence ID" value="NZ_FOCI01000011.1"/>
</dbReference>
<keyword evidence="2" id="KW-1185">Reference proteome</keyword>
<evidence type="ECO:0000313" key="2">
    <source>
        <dbReference type="Proteomes" id="UP000199585"/>
    </source>
</evidence>
<reference evidence="1 2" key="1">
    <citation type="submission" date="2016-10" db="EMBL/GenBank/DDBJ databases">
        <authorList>
            <person name="de Groot N.N."/>
        </authorList>
    </citation>
    <scope>NUCLEOTIDE SEQUENCE [LARGE SCALE GENOMIC DNA]</scope>
    <source>
        <strain evidence="1 2">DSM 16213</strain>
    </source>
</reference>
<gene>
    <name evidence="1" type="ORF">SAMN04488003_11155</name>
</gene>
<name>A0A1H8EPS7_9RHOB</name>
<dbReference type="Proteomes" id="UP000199585">
    <property type="component" value="Unassembled WGS sequence"/>
</dbReference>
<accession>A0A1H8EPS7</accession>
<protein>
    <submittedName>
        <fullName evidence="1">Uncharacterized protein</fullName>
    </submittedName>
</protein>
<organism evidence="1 2">
    <name type="scientific">Loktanella fryxellensis</name>
    <dbReference type="NCBI Taxonomy" id="245187"/>
    <lineage>
        <taxon>Bacteria</taxon>
        <taxon>Pseudomonadati</taxon>
        <taxon>Pseudomonadota</taxon>
        <taxon>Alphaproteobacteria</taxon>
        <taxon>Rhodobacterales</taxon>
        <taxon>Roseobacteraceae</taxon>
        <taxon>Loktanella</taxon>
    </lineage>
</organism>